<evidence type="ECO:0000256" key="4">
    <source>
        <dbReference type="ARBA" id="ARBA00022847"/>
    </source>
</evidence>
<feature type="transmembrane region" description="Helical" evidence="8">
    <location>
        <begin position="570"/>
        <end position="593"/>
    </location>
</feature>
<feature type="compositionally biased region" description="Polar residues" evidence="7">
    <location>
        <begin position="702"/>
        <end position="714"/>
    </location>
</feature>
<dbReference type="AlphaFoldDB" id="A0A6G1S5W4"/>
<dbReference type="Gene3D" id="1.20.1250.20">
    <property type="entry name" value="MFS general substrate transporter like domains"/>
    <property type="match status" value="2"/>
</dbReference>
<keyword evidence="2" id="KW-0813">Transport</keyword>
<dbReference type="InterPro" id="IPR036259">
    <property type="entry name" value="MFS_trans_sf"/>
</dbReference>
<feature type="compositionally biased region" description="Low complexity" evidence="7">
    <location>
        <begin position="62"/>
        <end position="94"/>
    </location>
</feature>
<organism evidence="10">
    <name type="scientific">Aceria tosichella</name>
    <name type="common">wheat curl mite</name>
    <dbReference type="NCBI Taxonomy" id="561515"/>
    <lineage>
        <taxon>Eukaryota</taxon>
        <taxon>Metazoa</taxon>
        <taxon>Ecdysozoa</taxon>
        <taxon>Arthropoda</taxon>
        <taxon>Chelicerata</taxon>
        <taxon>Arachnida</taxon>
        <taxon>Acari</taxon>
        <taxon>Acariformes</taxon>
        <taxon>Trombidiformes</taxon>
        <taxon>Prostigmata</taxon>
        <taxon>Eupodina</taxon>
        <taxon>Eriophyoidea</taxon>
        <taxon>Eriophyidae</taxon>
        <taxon>Eriophyinae</taxon>
        <taxon>Aceriini</taxon>
        <taxon>Aceria</taxon>
    </lineage>
</organism>
<sequence>MQIKNVRFLMAAITTLSAYSVYVSRVNLSIAIIAMVDDGHQHATGAPTDHNSSQQTNLTQLNTTQSLPSTSTIANNTTTTSLGSSTPPTTATANHFQSSRPLNQTAQQTASRQPPPPARAVGMFPASKQTIMKPPLISQEKFHWDQTEQGHILGAFFYGYILFQIPGARMAELVGARWILMASTAGSALISLVFPIATQLDSIHLLMVLRFVMGLCQSAFFPAAYVFFCRWLPEAERSVLLPIMFIGSNMGSISTYIMSSYLISSSYGWPSVFYVSGLVCLLVTMLWCVFGSNGPQDNWLITDEERDYIMDNMNGSGPNGTPPPQHQDHTKTALPAATGRFAITNGVPSPLNATTYNHLQVSPLPTSASNKGTINKSRSANDLNPNQAACFTSYHPEVIVLETGNMKRQQSNNMNEQNSPNYQQHSIRSRRNTERSLKSVTTSTAGQSDYERLQGRQLSWCKLLGSMPVWTLIFSMYGNEWSQVVLTYELPTYLNKALDIPIEQNGVINSFFQLSYTLASPILSSLGAYMLDRHLMGMRKIHVRKLFQSLATFGQLACFASVPVCGPNRGLIIMFMFSAIVFKACANAGDIMVPGDLSPEFAGTIFALANSIGNTAGFFVPILAGVIVDEQYRRESWTPFWLTTASIMGCSGVIFLIFGVTRRQNYSVDEDEEQYEEGENDDEEEPTGLGGKGNRVKAGQSLDKNNNNTIEEDK</sequence>
<feature type="transmembrane region" description="Helical" evidence="8">
    <location>
        <begin position="178"/>
        <end position="197"/>
    </location>
</feature>
<dbReference type="InterPro" id="IPR020846">
    <property type="entry name" value="MFS_dom"/>
</dbReference>
<feature type="compositionally biased region" description="Polar residues" evidence="7">
    <location>
        <begin position="95"/>
        <end position="112"/>
    </location>
</feature>
<proteinExistence type="predicted"/>
<keyword evidence="4" id="KW-0769">Symport</keyword>
<keyword evidence="6 8" id="KW-0472">Membrane</keyword>
<evidence type="ECO:0000256" key="7">
    <source>
        <dbReference type="SAM" id="MobiDB-lite"/>
    </source>
</evidence>
<protein>
    <submittedName>
        <fullName evidence="10">Sialin</fullName>
    </submittedName>
</protein>
<evidence type="ECO:0000313" key="10">
    <source>
        <dbReference type="EMBL" id="MDE45557.1"/>
    </source>
</evidence>
<evidence type="ECO:0000256" key="1">
    <source>
        <dbReference type="ARBA" id="ARBA00004141"/>
    </source>
</evidence>
<dbReference type="FunFam" id="1.20.1250.20:FF:000003">
    <property type="entry name" value="Solute carrier family 17 member 3"/>
    <property type="match status" value="1"/>
</dbReference>
<dbReference type="Pfam" id="PF07690">
    <property type="entry name" value="MFS_1"/>
    <property type="match status" value="1"/>
</dbReference>
<dbReference type="SUPFAM" id="SSF103473">
    <property type="entry name" value="MFS general substrate transporter"/>
    <property type="match status" value="1"/>
</dbReference>
<evidence type="ECO:0000256" key="8">
    <source>
        <dbReference type="SAM" id="Phobius"/>
    </source>
</evidence>
<dbReference type="InterPro" id="IPR011701">
    <property type="entry name" value="MFS"/>
</dbReference>
<dbReference type="GO" id="GO:0016020">
    <property type="term" value="C:membrane"/>
    <property type="evidence" value="ECO:0007669"/>
    <property type="project" value="UniProtKB-SubCell"/>
</dbReference>
<feature type="region of interest" description="Disordered" evidence="7">
    <location>
        <begin position="409"/>
        <end position="445"/>
    </location>
</feature>
<accession>A0A6G1S5W4</accession>
<feature type="region of interest" description="Disordered" evidence="7">
    <location>
        <begin position="363"/>
        <end position="382"/>
    </location>
</feature>
<feature type="region of interest" description="Disordered" evidence="7">
    <location>
        <begin position="62"/>
        <end position="118"/>
    </location>
</feature>
<reference evidence="10" key="1">
    <citation type="submission" date="2018-10" db="EMBL/GenBank/DDBJ databases">
        <title>Transcriptome assembly of Aceria tosichella (Wheat curl mite) Type 2.</title>
        <authorList>
            <person name="Scully E.D."/>
            <person name="Geib S.M."/>
            <person name="Palmer N.A."/>
            <person name="Gupta A.K."/>
            <person name="Sarath G."/>
            <person name="Tatineni S."/>
        </authorList>
    </citation>
    <scope>NUCLEOTIDE SEQUENCE</scope>
    <source>
        <strain evidence="10">LincolnNE</strain>
    </source>
</reference>
<evidence type="ECO:0000256" key="5">
    <source>
        <dbReference type="ARBA" id="ARBA00022989"/>
    </source>
</evidence>
<feature type="transmembrane region" description="Helical" evidence="8">
    <location>
        <begin position="543"/>
        <end position="564"/>
    </location>
</feature>
<keyword evidence="5 8" id="KW-1133">Transmembrane helix</keyword>
<evidence type="ECO:0000256" key="6">
    <source>
        <dbReference type="ARBA" id="ARBA00023136"/>
    </source>
</evidence>
<dbReference type="InterPro" id="IPR050382">
    <property type="entry name" value="MFS_Na/Anion_cotransporter"/>
</dbReference>
<keyword evidence="3 8" id="KW-0812">Transmembrane</keyword>
<feature type="transmembrane region" description="Helical" evidence="8">
    <location>
        <begin position="203"/>
        <end position="227"/>
    </location>
</feature>
<dbReference type="PANTHER" id="PTHR11662:SF399">
    <property type="entry name" value="FI19708P1-RELATED"/>
    <property type="match status" value="1"/>
</dbReference>
<dbReference type="EMBL" id="GGYP01000786">
    <property type="protein sequence ID" value="MDE45557.1"/>
    <property type="molecule type" value="Transcribed_RNA"/>
</dbReference>
<feature type="transmembrane region" description="Helical" evidence="8">
    <location>
        <begin position="271"/>
        <end position="290"/>
    </location>
</feature>
<feature type="transmembrane region" description="Helical" evidence="8">
    <location>
        <begin position="605"/>
        <end position="628"/>
    </location>
</feature>
<feature type="transmembrane region" description="Helical" evidence="8">
    <location>
        <begin position="239"/>
        <end position="259"/>
    </location>
</feature>
<evidence type="ECO:0000256" key="2">
    <source>
        <dbReference type="ARBA" id="ARBA00022448"/>
    </source>
</evidence>
<feature type="compositionally biased region" description="Acidic residues" evidence="7">
    <location>
        <begin position="668"/>
        <end position="686"/>
    </location>
</feature>
<feature type="region of interest" description="Disordered" evidence="7">
    <location>
        <begin position="668"/>
        <end position="714"/>
    </location>
</feature>
<name>A0A6G1S5W4_9ACAR</name>
<comment type="subcellular location">
    <subcellularLocation>
        <location evidence="1">Membrane</location>
        <topology evidence="1">Multi-pass membrane protein</topology>
    </subcellularLocation>
</comment>
<feature type="domain" description="Major facilitator superfamily (MFS) profile" evidence="9">
    <location>
        <begin position="87"/>
        <end position="662"/>
    </location>
</feature>
<gene>
    <name evidence="10" type="primary">SLC17A5_5</name>
    <name evidence="10" type="ORF">g.3316</name>
</gene>
<dbReference type="PROSITE" id="PS50850">
    <property type="entry name" value="MFS"/>
    <property type="match status" value="1"/>
</dbReference>
<evidence type="ECO:0000256" key="3">
    <source>
        <dbReference type="ARBA" id="ARBA00022692"/>
    </source>
</evidence>
<dbReference type="GO" id="GO:0006820">
    <property type="term" value="P:monoatomic anion transport"/>
    <property type="evidence" value="ECO:0007669"/>
    <property type="project" value="TreeGrafter"/>
</dbReference>
<feature type="transmembrane region" description="Helical" evidence="8">
    <location>
        <begin position="640"/>
        <end position="660"/>
    </location>
</feature>
<feature type="compositionally biased region" description="Polar residues" evidence="7">
    <location>
        <begin position="409"/>
        <end position="426"/>
    </location>
</feature>
<evidence type="ECO:0000259" key="9">
    <source>
        <dbReference type="PROSITE" id="PS50850"/>
    </source>
</evidence>
<dbReference type="GO" id="GO:0015293">
    <property type="term" value="F:symporter activity"/>
    <property type="evidence" value="ECO:0007669"/>
    <property type="project" value="UniProtKB-KW"/>
</dbReference>
<dbReference type="PANTHER" id="PTHR11662">
    <property type="entry name" value="SOLUTE CARRIER FAMILY 17"/>
    <property type="match status" value="1"/>
</dbReference>